<name>A0A0E9NQX1_SAICN</name>
<evidence type="ECO:0000256" key="1">
    <source>
        <dbReference type="ARBA" id="ARBA00001933"/>
    </source>
</evidence>
<dbReference type="Pfam" id="PF05183">
    <property type="entry name" value="RdRP"/>
    <property type="match status" value="1"/>
</dbReference>
<sequence length="1638" mass="183197">MDLRIEKVPPAMTERQFRKSIIGALAHIRPFERIPFELEWERVTGRGKSGDVILSLPLLDIGEDFLLEYRAYGKRGGLKIWNKKLVVTHHGATPPDLERSLLAQMEDAADDSGSEYEAEDLAGKDLPIDGVSCGAWDAHGAFSPEWAPAMTKPGVMKILPDDGDLAVVMNDKMIKVSLYNVLSVVVDRGAGHQTVYLTFDIVPKFLEVKTEDKIKRGNADDRGRGRGRGRQTGRKDSGLGRSSPTIAEHVNDREARFRRVPDAGLLSFWLRNEQKRLPTPMCKFVKVSRGFQFTKDKLNQLHLWYLTLDFKLAFQCQSLVSDGYILPGEMIEMRRTIERLVDIKGSKVTTPIVESLKTLIPDRNPETSRDLSMGVKEIEEALRRAEENDYTEMSLRLSRFAKWANDRSIAVHHVHITPSGMYLNGPWLDHGNRITRLYSGYEDHFLRVGFTEEDFAKVGYNKGVDPYPILQTRFKEDVLRRGIRVAGRMFEFLAYSSSGLRELSCWFINPFALNDRWIDGDLVRSEIGELETITNAPRYAARMGQAFTSTILSLPIQRYEITVIPDVERCGRVFTDGVGKISWELVKELHAIAHKQMNPSPSLFQIRMAGAKGILALDSTLPGRKICLRKSMIKFIAKPDAECTLEIAGQADHAMKFYLNRQLITLLETLGVPCWNFLALQDRVLEELKSSWADTMQAVSLYHHYGVAGESRLDMTLKILHQLGVKNQLRDAQFLNDCHTVAIHHILRQLKYHGRVLVPDSWTLYGTIDETDTLGEEEIYICLRDGENTTYVEGKVLVARSPAIAPGDVRFATCIGKPPAGSPLEALHNCVVFSQKGFRDMPSMLAGGDLDGDHYHVTKYREIFPKEEIMVAPADYPPVMLKELGRKCTINDVTDFFVRFMQEDKIGGIATAHLIHADRSPEGAKDEICVQLAECHSVAVDFFKSGNPVRDIPPVNTRIKPDFMMQEYRLQTKKADRRRARMGRDRIRFVQKPAVEDPWRMLETDPIWGMIASMLEEGGNEWRTYEKEVEGVLFEYYNEVDLISRVMSPLTRDSPLSEEEIFMGVVVAYIPNFHGRRHREFRQSIKMAYGLLVSRLLGAIEGVDDGRSLPVVVNWTAFQRAAAFYHAAVMFKREGRRSATWVIVQQLLRLGRDCCLYVARVRWERLLDQYKYPELYITTPTIQYTLDPLQLIKMPSTTESSTYLSSHPTPPPASSAPSAAPSSPPPLQAQMDTITTEYHKSRSSSDFIAELASLSERVGDGRLFSRLFSKREDLNHTGAHKINHWYAHPSSFPTPLSDLRGLMIEGIVWPKRSWQNPGKKKLIAETGAGQHGVALATTCAYFSLACEIHMGAIDVAKEFPNVTRMRILGATVVVVNEGAKTLKEVVDSAFAAWVGNETGESMYAIGSVVGPDPFPMMVRDFQRVVGEEARVQFAEHSDSSSHSGLPDPVVACVGGESNAMGIFSGFLDEAPERVTLHAVEPAGRRTGLGEHASSLTYGKEGVMHDFNSILLTTAEGSPAPVHSIASALDYPSVGPEHAILQSISKTTVSTATDKQALAAFFLLSRCDGIIPALESAHAVAHAVKLARGCGAGESVLVNLSGRGDKDLDYVMEGFGEMAGWTHEYLIHVVLSYLIVHLS</sequence>
<dbReference type="InterPro" id="IPR036052">
    <property type="entry name" value="TrpB-like_PALP_sf"/>
</dbReference>
<gene>
    <name evidence="13" type="ORF">G7K_6148-t1</name>
</gene>
<dbReference type="InterPro" id="IPR057596">
    <property type="entry name" value="RDRP_core"/>
</dbReference>
<dbReference type="FunFam" id="3.40.50.1100:FF:000004">
    <property type="entry name" value="Tryptophan synthase beta chain"/>
    <property type="match status" value="1"/>
</dbReference>
<dbReference type="GO" id="GO:0030422">
    <property type="term" value="P:siRNA processing"/>
    <property type="evidence" value="ECO:0007669"/>
    <property type="project" value="TreeGrafter"/>
</dbReference>
<dbReference type="Pfam" id="PF00291">
    <property type="entry name" value="PALP"/>
    <property type="match status" value="1"/>
</dbReference>
<protein>
    <recommendedName>
        <fullName evidence="3">tryptophan synthase</fullName>
        <ecNumber evidence="3">4.2.1.20</ecNumber>
    </recommendedName>
</protein>
<keyword evidence="8" id="KW-0456">Lyase</keyword>
<dbReference type="EC" id="4.2.1.20" evidence="3"/>
<keyword evidence="6" id="KW-0663">Pyridoxal phosphate</keyword>
<dbReference type="Proteomes" id="UP000033140">
    <property type="component" value="Unassembled WGS sequence"/>
</dbReference>
<dbReference type="GO" id="GO:0031380">
    <property type="term" value="C:nuclear RNA-directed RNA polymerase complex"/>
    <property type="evidence" value="ECO:0007669"/>
    <property type="project" value="TreeGrafter"/>
</dbReference>
<comment type="caution">
    <text evidence="13">The sequence shown here is derived from an EMBL/GenBank/DDBJ whole genome shotgun (WGS) entry which is preliminary data.</text>
</comment>
<organism evidence="13 14">
    <name type="scientific">Saitoella complicata (strain BCRC 22490 / CBS 7301 / JCM 7358 / NBRC 10748 / NRRL Y-17804)</name>
    <dbReference type="NCBI Taxonomy" id="698492"/>
    <lineage>
        <taxon>Eukaryota</taxon>
        <taxon>Fungi</taxon>
        <taxon>Dikarya</taxon>
        <taxon>Ascomycota</taxon>
        <taxon>Taphrinomycotina</taxon>
        <taxon>Taphrinomycotina incertae sedis</taxon>
        <taxon>Saitoella</taxon>
    </lineage>
</organism>
<dbReference type="STRING" id="698492.A0A0E9NQX1"/>
<reference evidence="13 14" key="1">
    <citation type="journal article" date="2011" name="J. Gen. Appl. Microbiol.">
        <title>Draft genome sequencing of the enigmatic yeast Saitoella complicata.</title>
        <authorList>
            <person name="Nishida H."/>
            <person name="Hamamoto M."/>
            <person name="Sugiyama J."/>
        </authorList>
    </citation>
    <scope>NUCLEOTIDE SEQUENCE [LARGE SCALE GENOMIC DNA]</scope>
    <source>
        <strain evidence="13 14">NRRL Y-17804</strain>
    </source>
</reference>
<evidence type="ECO:0000313" key="14">
    <source>
        <dbReference type="Proteomes" id="UP000033140"/>
    </source>
</evidence>
<keyword evidence="14" id="KW-1185">Reference proteome</keyword>
<comment type="cofactor">
    <cofactor evidence="1">
        <name>pyridoxal 5'-phosphate</name>
        <dbReference type="ChEBI" id="CHEBI:597326"/>
    </cofactor>
</comment>
<evidence type="ECO:0000256" key="10">
    <source>
        <dbReference type="SAM" id="MobiDB-lite"/>
    </source>
</evidence>
<proteinExistence type="predicted"/>
<dbReference type="PANTHER" id="PTHR23079">
    <property type="entry name" value="RNA-DEPENDENT RNA POLYMERASE"/>
    <property type="match status" value="1"/>
</dbReference>
<evidence type="ECO:0000256" key="6">
    <source>
        <dbReference type="ARBA" id="ARBA00022898"/>
    </source>
</evidence>
<dbReference type="PANTHER" id="PTHR23079:SF17">
    <property type="entry name" value="RNA-DEPENDENT RNA POLYMERASE"/>
    <property type="match status" value="1"/>
</dbReference>
<dbReference type="GO" id="GO:0004834">
    <property type="term" value="F:tryptophan synthase activity"/>
    <property type="evidence" value="ECO:0007669"/>
    <property type="project" value="UniProtKB-EC"/>
</dbReference>
<dbReference type="InterPro" id="IPR001926">
    <property type="entry name" value="TrpB-like_PALP"/>
</dbReference>
<dbReference type="GO" id="GO:0003723">
    <property type="term" value="F:RNA binding"/>
    <property type="evidence" value="ECO:0007669"/>
    <property type="project" value="UniProtKB-KW"/>
</dbReference>
<dbReference type="SUPFAM" id="SSF53686">
    <property type="entry name" value="Tryptophan synthase beta subunit-like PLP-dependent enzymes"/>
    <property type="match status" value="1"/>
</dbReference>
<dbReference type="GO" id="GO:0003968">
    <property type="term" value="F:RNA-directed RNA polymerase activity"/>
    <property type="evidence" value="ECO:0007669"/>
    <property type="project" value="UniProtKB-KW"/>
</dbReference>
<evidence type="ECO:0000256" key="4">
    <source>
        <dbReference type="ARBA" id="ARBA00022605"/>
    </source>
</evidence>
<feature type="domain" description="Tryptophan synthase beta chain-like PALP" evidence="11">
    <location>
        <begin position="1265"/>
        <end position="1601"/>
    </location>
</feature>
<accession>A0A0E9NQX1</accession>
<reference evidence="13 14" key="2">
    <citation type="journal article" date="2014" name="J. Gen. Appl. Microbiol.">
        <title>The early diverging ascomycetous budding yeast Saitoella complicata has three histone deacetylases belonging to the Clr6, Hos2, and Rpd3 lineages.</title>
        <authorList>
            <person name="Nishida H."/>
            <person name="Matsumoto T."/>
            <person name="Kondo S."/>
            <person name="Hamamoto M."/>
            <person name="Yoshikawa H."/>
        </authorList>
    </citation>
    <scope>NUCLEOTIDE SEQUENCE [LARGE SCALE GENOMIC DNA]</scope>
    <source>
        <strain evidence="13 14">NRRL Y-17804</strain>
    </source>
</reference>
<evidence type="ECO:0000313" key="13">
    <source>
        <dbReference type="EMBL" id="GAO52061.1"/>
    </source>
</evidence>
<evidence type="ECO:0000256" key="5">
    <source>
        <dbReference type="ARBA" id="ARBA00022822"/>
    </source>
</evidence>
<evidence type="ECO:0000256" key="2">
    <source>
        <dbReference type="ARBA" id="ARBA00004733"/>
    </source>
</evidence>
<reference evidence="13 14" key="3">
    <citation type="journal article" date="2015" name="Genome Announc.">
        <title>Draft Genome Sequence of the Archiascomycetous Yeast Saitoella complicata.</title>
        <authorList>
            <person name="Yamauchi K."/>
            <person name="Kondo S."/>
            <person name="Hamamoto M."/>
            <person name="Takahashi Y."/>
            <person name="Ogura Y."/>
            <person name="Hayashi T."/>
            <person name="Nishida H."/>
        </authorList>
    </citation>
    <scope>NUCLEOTIDE SEQUENCE [LARGE SCALE GENOMIC DNA]</scope>
    <source>
        <strain evidence="13 14">NRRL Y-17804</strain>
    </source>
</reference>
<keyword evidence="4" id="KW-0028">Amino-acid biosynthesis</keyword>
<evidence type="ECO:0000256" key="9">
    <source>
        <dbReference type="ARBA" id="ARBA00049047"/>
    </source>
</evidence>
<dbReference type="EMBL" id="BACD03000058">
    <property type="protein sequence ID" value="GAO52061.1"/>
    <property type="molecule type" value="Genomic_DNA"/>
</dbReference>
<dbReference type="InterPro" id="IPR007855">
    <property type="entry name" value="RDRP"/>
</dbReference>
<evidence type="ECO:0000259" key="11">
    <source>
        <dbReference type="Pfam" id="PF00291"/>
    </source>
</evidence>
<keyword evidence="7" id="KW-0057">Aromatic amino acid biosynthesis</keyword>
<comment type="catalytic activity">
    <reaction evidence="9">
        <text>(1S,2R)-1-C-(indol-3-yl)glycerol 3-phosphate + L-serine = D-glyceraldehyde 3-phosphate + L-tryptophan + H2O</text>
        <dbReference type="Rhea" id="RHEA:10532"/>
        <dbReference type="ChEBI" id="CHEBI:15377"/>
        <dbReference type="ChEBI" id="CHEBI:33384"/>
        <dbReference type="ChEBI" id="CHEBI:57912"/>
        <dbReference type="ChEBI" id="CHEBI:58866"/>
        <dbReference type="ChEBI" id="CHEBI:59776"/>
        <dbReference type="EC" id="4.2.1.20"/>
    </reaction>
</comment>
<keyword evidence="5" id="KW-0822">Tryptophan biosynthesis</keyword>
<evidence type="ECO:0000259" key="12">
    <source>
        <dbReference type="Pfam" id="PF05183"/>
    </source>
</evidence>
<evidence type="ECO:0000256" key="7">
    <source>
        <dbReference type="ARBA" id="ARBA00023141"/>
    </source>
</evidence>
<evidence type="ECO:0000256" key="3">
    <source>
        <dbReference type="ARBA" id="ARBA00012043"/>
    </source>
</evidence>
<comment type="pathway">
    <text evidence="2">Amino-acid biosynthesis; L-tryptophan biosynthesis; L-tryptophan from chorismate: step 5/5.</text>
</comment>
<feature type="region of interest" description="Disordered" evidence="10">
    <location>
        <begin position="216"/>
        <end position="245"/>
    </location>
</feature>
<dbReference type="Gene3D" id="3.40.50.1100">
    <property type="match status" value="2"/>
</dbReference>
<evidence type="ECO:0000256" key="8">
    <source>
        <dbReference type="ARBA" id="ARBA00023239"/>
    </source>
</evidence>
<feature type="domain" description="RDRP core" evidence="12">
    <location>
        <begin position="416"/>
        <end position="971"/>
    </location>
</feature>
<feature type="region of interest" description="Disordered" evidence="10">
    <location>
        <begin position="1200"/>
        <end position="1229"/>
    </location>
</feature>